<organism evidence="2 3">
    <name type="scientific">Mesotoga infera</name>
    <dbReference type="NCBI Taxonomy" id="1236046"/>
    <lineage>
        <taxon>Bacteria</taxon>
        <taxon>Thermotogati</taxon>
        <taxon>Thermotogota</taxon>
        <taxon>Thermotogae</taxon>
        <taxon>Kosmotogales</taxon>
        <taxon>Kosmotogaceae</taxon>
        <taxon>Mesotoga</taxon>
    </lineage>
</organism>
<proteinExistence type="predicted"/>
<protein>
    <submittedName>
        <fullName evidence="2">Uncharacterized protein</fullName>
    </submittedName>
</protein>
<dbReference type="EMBL" id="LS974202">
    <property type="protein sequence ID" value="SSC12963.1"/>
    <property type="molecule type" value="Genomic_DNA"/>
</dbReference>
<dbReference type="KEGG" id="minf:MESINF_1519"/>
<sequence length="117" mass="13276">MIFTISLFLWITFFGKITPMALISGVIVSGFVQYIASKLIPKGPSVRMAFKILMSLPPAIFQSFRLLFSRPVFTVRSEGIPENRIEEFGKILSVTMTPEEIVISKDREGFLIHEVKH</sequence>
<evidence type="ECO:0000256" key="1">
    <source>
        <dbReference type="SAM" id="Phobius"/>
    </source>
</evidence>
<dbReference type="RefSeq" id="WP_169699175.1">
    <property type="nucleotide sequence ID" value="NZ_LS974202.1"/>
</dbReference>
<evidence type="ECO:0000313" key="2">
    <source>
        <dbReference type="EMBL" id="SSC12963.1"/>
    </source>
</evidence>
<gene>
    <name evidence="2" type="ORF">MESINF_1519</name>
</gene>
<evidence type="ECO:0000313" key="3">
    <source>
        <dbReference type="Proteomes" id="UP000250796"/>
    </source>
</evidence>
<name>A0A7Z7PNH0_9BACT</name>
<keyword evidence="1" id="KW-0812">Transmembrane</keyword>
<reference evidence="2 3" key="1">
    <citation type="submission" date="2017-01" db="EMBL/GenBank/DDBJ databases">
        <authorList>
            <person name="Erauso G."/>
        </authorList>
    </citation>
    <scope>NUCLEOTIDE SEQUENCE [LARGE SCALE GENOMIC DNA]</scope>
    <source>
        <strain evidence="2">MESINF1</strain>
    </source>
</reference>
<keyword evidence="1" id="KW-0472">Membrane</keyword>
<accession>A0A7Z7PNH0</accession>
<dbReference type="AlphaFoldDB" id="A0A7Z7PNH0"/>
<keyword evidence="3" id="KW-1185">Reference proteome</keyword>
<keyword evidence="1" id="KW-1133">Transmembrane helix</keyword>
<dbReference type="Proteomes" id="UP000250796">
    <property type="component" value="Chromosome MESINF"/>
</dbReference>
<feature type="transmembrane region" description="Helical" evidence="1">
    <location>
        <begin position="7"/>
        <end position="36"/>
    </location>
</feature>